<feature type="transmembrane region" description="Helical" evidence="1">
    <location>
        <begin position="20"/>
        <end position="42"/>
    </location>
</feature>
<protein>
    <submittedName>
        <fullName evidence="2">Uncharacterized protein</fullName>
    </submittedName>
</protein>
<name>A0A2P2J094_RHIMU</name>
<organism evidence="2">
    <name type="scientific">Rhizophora mucronata</name>
    <name type="common">Asiatic mangrove</name>
    <dbReference type="NCBI Taxonomy" id="61149"/>
    <lineage>
        <taxon>Eukaryota</taxon>
        <taxon>Viridiplantae</taxon>
        <taxon>Streptophyta</taxon>
        <taxon>Embryophyta</taxon>
        <taxon>Tracheophyta</taxon>
        <taxon>Spermatophyta</taxon>
        <taxon>Magnoliopsida</taxon>
        <taxon>eudicotyledons</taxon>
        <taxon>Gunneridae</taxon>
        <taxon>Pentapetalae</taxon>
        <taxon>rosids</taxon>
        <taxon>fabids</taxon>
        <taxon>Malpighiales</taxon>
        <taxon>Rhizophoraceae</taxon>
        <taxon>Rhizophora</taxon>
    </lineage>
</organism>
<sequence>MFQPKTQKLQKKERYAIAMLFQMSNMLPLHTGVCSIVLWSFLEANENLLSSDMWCLGYIDPFVKSLFCASSSNSQL</sequence>
<proteinExistence type="predicted"/>
<keyword evidence="1" id="KW-1133">Transmembrane helix</keyword>
<dbReference type="AlphaFoldDB" id="A0A2P2J094"/>
<keyword evidence="1" id="KW-0472">Membrane</keyword>
<evidence type="ECO:0000256" key="1">
    <source>
        <dbReference type="SAM" id="Phobius"/>
    </source>
</evidence>
<keyword evidence="1" id="KW-0812">Transmembrane</keyword>
<accession>A0A2P2J094</accession>
<evidence type="ECO:0000313" key="2">
    <source>
        <dbReference type="EMBL" id="MBW86865.1"/>
    </source>
</evidence>
<dbReference type="EMBL" id="GGEC01006382">
    <property type="protein sequence ID" value="MBW86865.1"/>
    <property type="molecule type" value="Transcribed_RNA"/>
</dbReference>
<reference evidence="2" key="1">
    <citation type="submission" date="2018-02" db="EMBL/GenBank/DDBJ databases">
        <title>Rhizophora mucronata_Transcriptome.</title>
        <authorList>
            <person name="Meera S.P."/>
            <person name="Sreeshan A."/>
            <person name="Augustine A."/>
        </authorList>
    </citation>
    <scope>NUCLEOTIDE SEQUENCE</scope>
    <source>
        <tissue evidence="2">Leaf</tissue>
    </source>
</reference>